<comment type="caution">
    <text evidence="1">The sequence shown here is derived from an EMBL/GenBank/DDBJ whole genome shotgun (WGS) entry which is preliminary data.</text>
</comment>
<dbReference type="Proteomes" id="UP000680714">
    <property type="component" value="Unassembled WGS sequence"/>
</dbReference>
<dbReference type="EMBL" id="JAGTUF010000001">
    <property type="protein sequence ID" value="MBR9970461.1"/>
    <property type="molecule type" value="Genomic_DNA"/>
</dbReference>
<evidence type="ECO:0000313" key="2">
    <source>
        <dbReference type="Proteomes" id="UP000680714"/>
    </source>
</evidence>
<sequence length="398" mass="44481">MTHCFSDLVVEGQLPETVHPMPDLLNKSAEAVLAAFRDSQRADFSAIIGDVNRPETVLHAVFAELAGRAAADNPFHRVALFRSGALERMFLDLHDHVMGHPVWRHPFFVRVFDGDIDLPQLRRFATSYFNQIKNTRQCVAMAIGRFHGLMDLPYGPLNERVAEITQISLAQLVADEYGLGSHDVDDYPDLGHLFRSRTHIVMYRQLFDGLGIAADDQDQPMLWGVADNVLIQRLVAGDPAFTPLEALASVGLGMEWGVPEFFSLLLGGMIRVAQRDALPLNARDLEVFIAHVRYDVLHAVSVMLVTSLHMNDDRDVSVVKNACNTLMAGRYGMMTDVYAHVFGEKCPALAEIALESRYRLTDARIEMALLQARHTIAAKRVVRGDEYRARTETSLVFA</sequence>
<keyword evidence="2" id="KW-1185">Reference proteome</keyword>
<dbReference type="InterPro" id="IPR016084">
    <property type="entry name" value="Haem_Oase-like_multi-hlx"/>
</dbReference>
<dbReference type="SUPFAM" id="SSF48613">
    <property type="entry name" value="Heme oxygenase-like"/>
    <property type="match status" value="1"/>
</dbReference>
<protein>
    <submittedName>
        <fullName evidence="1">Uncharacterized protein</fullName>
    </submittedName>
</protein>
<dbReference type="RefSeq" id="WP_211545952.1">
    <property type="nucleotide sequence ID" value="NZ_JAGTUF010000001.1"/>
</dbReference>
<dbReference type="Gene3D" id="1.20.910.10">
    <property type="entry name" value="Heme oxygenase-like"/>
    <property type="match status" value="1"/>
</dbReference>
<gene>
    <name evidence="1" type="ORF">KEC16_01885</name>
</gene>
<accession>A0ABS5I7R1</accession>
<reference evidence="1 2" key="1">
    <citation type="submission" date="2021-04" db="EMBL/GenBank/DDBJ databases">
        <title>Magnetospirillum sulfuroxidans sp. nov., a facultative chemolithoautotrophic sulfur-oxidizing alphaproteobacterium isolated from freshwater sediment and proposals for Paramagetospirillum gen. nov., and Magnetospirillaceae fam. nov.</title>
        <authorList>
            <person name="Koziaeva V."/>
            <person name="Geelhoed J.S."/>
            <person name="Sorokin D.Y."/>
            <person name="Grouzdev D.S."/>
        </authorList>
    </citation>
    <scope>NUCLEOTIDE SEQUENCE [LARGE SCALE GENOMIC DNA]</scope>
    <source>
        <strain evidence="1 2">J10</strain>
    </source>
</reference>
<name>A0ABS5I7R1_9PROT</name>
<organism evidence="1 2">
    <name type="scientific">Magnetospirillum sulfuroxidans</name>
    <dbReference type="NCBI Taxonomy" id="611300"/>
    <lineage>
        <taxon>Bacteria</taxon>
        <taxon>Pseudomonadati</taxon>
        <taxon>Pseudomonadota</taxon>
        <taxon>Alphaproteobacteria</taxon>
        <taxon>Rhodospirillales</taxon>
        <taxon>Rhodospirillaceae</taxon>
        <taxon>Magnetospirillum</taxon>
    </lineage>
</organism>
<proteinExistence type="predicted"/>
<evidence type="ECO:0000313" key="1">
    <source>
        <dbReference type="EMBL" id="MBR9970461.1"/>
    </source>
</evidence>
<dbReference type="SMART" id="SM01236">
    <property type="entry name" value="Haem_oxygenase_2"/>
    <property type="match status" value="1"/>
</dbReference>